<comment type="caution">
    <text evidence="1">The sequence shown here is derived from an EMBL/GenBank/DDBJ whole genome shotgun (WGS) entry which is preliminary data.</text>
</comment>
<reference evidence="2" key="1">
    <citation type="journal article" date="2023" name="Front. Plant Sci.">
        <title>Chromosomal-level genome assembly of Melastoma candidum provides insights into trichome evolution.</title>
        <authorList>
            <person name="Zhong Y."/>
            <person name="Wu W."/>
            <person name="Sun C."/>
            <person name="Zou P."/>
            <person name="Liu Y."/>
            <person name="Dai S."/>
            <person name="Zhou R."/>
        </authorList>
    </citation>
    <scope>NUCLEOTIDE SEQUENCE [LARGE SCALE GENOMIC DNA]</scope>
</reference>
<protein>
    <submittedName>
        <fullName evidence="1">Uncharacterized protein</fullName>
    </submittedName>
</protein>
<gene>
    <name evidence="1" type="ORF">MLD38_021335</name>
</gene>
<evidence type="ECO:0000313" key="2">
    <source>
        <dbReference type="Proteomes" id="UP001057402"/>
    </source>
</evidence>
<dbReference type="EMBL" id="CM042885">
    <property type="protein sequence ID" value="KAI4365342.1"/>
    <property type="molecule type" value="Genomic_DNA"/>
</dbReference>
<sequence length="83" mass="9283">MDAYDVFDQEADAGDPLELNSYTGADSMSRTYLQELFGSFPGTKGVGQELNMKNLEEEVEGDEEEDGEYEIYEQDSDGSYSDD</sequence>
<name>A0ACB9QF07_9MYRT</name>
<proteinExistence type="predicted"/>
<organism evidence="1 2">
    <name type="scientific">Melastoma candidum</name>
    <dbReference type="NCBI Taxonomy" id="119954"/>
    <lineage>
        <taxon>Eukaryota</taxon>
        <taxon>Viridiplantae</taxon>
        <taxon>Streptophyta</taxon>
        <taxon>Embryophyta</taxon>
        <taxon>Tracheophyta</taxon>
        <taxon>Spermatophyta</taxon>
        <taxon>Magnoliopsida</taxon>
        <taxon>eudicotyledons</taxon>
        <taxon>Gunneridae</taxon>
        <taxon>Pentapetalae</taxon>
        <taxon>rosids</taxon>
        <taxon>malvids</taxon>
        <taxon>Myrtales</taxon>
        <taxon>Melastomataceae</taxon>
        <taxon>Melastomatoideae</taxon>
        <taxon>Melastomateae</taxon>
        <taxon>Melastoma</taxon>
    </lineage>
</organism>
<evidence type="ECO:0000313" key="1">
    <source>
        <dbReference type="EMBL" id="KAI4365342.1"/>
    </source>
</evidence>
<dbReference type="Proteomes" id="UP001057402">
    <property type="component" value="Chromosome 6"/>
</dbReference>
<accession>A0ACB9QF07</accession>
<keyword evidence="2" id="KW-1185">Reference proteome</keyword>